<feature type="region of interest" description="Disordered" evidence="1">
    <location>
        <begin position="100"/>
        <end position="145"/>
    </location>
</feature>
<evidence type="ECO:0000313" key="4">
    <source>
        <dbReference type="Proteomes" id="UP000566663"/>
    </source>
</evidence>
<feature type="transmembrane region" description="Helical" evidence="2">
    <location>
        <begin position="6"/>
        <end position="28"/>
    </location>
</feature>
<keyword evidence="2" id="KW-0812">Transmembrane</keyword>
<name>A0A7W8I070_9CAUL</name>
<feature type="transmembrane region" description="Helical" evidence="2">
    <location>
        <begin position="40"/>
        <end position="59"/>
    </location>
</feature>
<dbReference type="NCBIfam" id="TIGR01300">
    <property type="entry name" value="CPA3_mnhG_phaG"/>
    <property type="match status" value="1"/>
</dbReference>
<dbReference type="InterPro" id="IPR005133">
    <property type="entry name" value="PhaG_MnhG_YufB"/>
</dbReference>
<dbReference type="PANTHER" id="PTHR34703">
    <property type="entry name" value="ANTIPORTER SUBUNIT MNHG2-RELATED"/>
    <property type="match status" value="1"/>
</dbReference>
<dbReference type="EMBL" id="JACHFZ010000007">
    <property type="protein sequence ID" value="MBB5293149.1"/>
    <property type="molecule type" value="Genomic_DNA"/>
</dbReference>
<keyword evidence="4" id="KW-1185">Reference proteome</keyword>
<gene>
    <name evidence="3" type="ORF">HNQ67_002695</name>
</gene>
<organism evidence="3 4">
    <name type="scientific">Brevundimonas basaltis</name>
    <dbReference type="NCBI Taxonomy" id="472166"/>
    <lineage>
        <taxon>Bacteria</taxon>
        <taxon>Pseudomonadati</taxon>
        <taxon>Pseudomonadota</taxon>
        <taxon>Alphaproteobacteria</taxon>
        <taxon>Caulobacterales</taxon>
        <taxon>Caulobacteraceae</taxon>
        <taxon>Brevundimonas</taxon>
    </lineage>
</organism>
<accession>A0A7W8I070</accession>
<evidence type="ECO:0000313" key="3">
    <source>
        <dbReference type="EMBL" id="MBB5293149.1"/>
    </source>
</evidence>
<dbReference type="NCBIfam" id="NF009316">
    <property type="entry name" value="PRK12674.1-5"/>
    <property type="match status" value="1"/>
</dbReference>
<dbReference type="PANTHER" id="PTHR34703:SF1">
    <property type="entry name" value="ANTIPORTER SUBUNIT MNHG2-RELATED"/>
    <property type="match status" value="1"/>
</dbReference>
<sequence>MSLVAEILVALLLVMGGGLILIGSWGLARLPSLMTRLHGPTKASTLGVGACLIASMVYFPASGGGWSAQELLITVFLLLTAPISANMIAKAHLHRQGHGIDPNPADGIVRGLPRTPGGKDWATFQGAANDPAPDPEQVPPARRSD</sequence>
<feature type="transmembrane region" description="Helical" evidence="2">
    <location>
        <begin position="71"/>
        <end position="89"/>
    </location>
</feature>
<keyword evidence="2" id="KW-1133">Transmembrane helix</keyword>
<evidence type="ECO:0000256" key="2">
    <source>
        <dbReference type="SAM" id="Phobius"/>
    </source>
</evidence>
<dbReference type="Pfam" id="PF03334">
    <property type="entry name" value="PhaG_MnhG_YufB"/>
    <property type="match status" value="1"/>
</dbReference>
<dbReference type="AlphaFoldDB" id="A0A7W8I070"/>
<reference evidence="3 4" key="1">
    <citation type="submission" date="2020-08" db="EMBL/GenBank/DDBJ databases">
        <title>Genomic Encyclopedia of Type Strains, Phase IV (KMG-IV): sequencing the most valuable type-strain genomes for metagenomic binning, comparative biology and taxonomic classification.</title>
        <authorList>
            <person name="Goeker M."/>
        </authorList>
    </citation>
    <scope>NUCLEOTIDE SEQUENCE [LARGE SCALE GENOMIC DNA]</scope>
    <source>
        <strain evidence="3 4">DSM 25335</strain>
    </source>
</reference>
<proteinExistence type="predicted"/>
<dbReference type="Proteomes" id="UP000566663">
    <property type="component" value="Unassembled WGS sequence"/>
</dbReference>
<keyword evidence="2" id="KW-0472">Membrane</keyword>
<dbReference type="RefSeq" id="WP_183256242.1">
    <property type="nucleotide sequence ID" value="NZ_BAAAFF010000002.1"/>
</dbReference>
<dbReference type="GO" id="GO:0015385">
    <property type="term" value="F:sodium:proton antiporter activity"/>
    <property type="evidence" value="ECO:0007669"/>
    <property type="project" value="TreeGrafter"/>
</dbReference>
<evidence type="ECO:0000256" key="1">
    <source>
        <dbReference type="SAM" id="MobiDB-lite"/>
    </source>
</evidence>
<comment type="caution">
    <text evidence="3">The sequence shown here is derived from an EMBL/GenBank/DDBJ whole genome shotgun (WGS) entry which is preliminary data.</text>
</comment>
<protein>
    <submittedName>
        <fullName evidence="3">Multicomponent K+:H+ antiporter subunit G</fullName>
    </submittedName>
</protein>